<sequence length="570" mass="64207">MTIAAKNTPGNNSILFSHRLDRQAHVEFFTTENGKVEGWCPTPSLRFNDTTQPGDEATFDRVNDILFAGLLSDGQQRMCKISCVNGSWIGPICSTNADGTFNTQPAPVLFRSCIINEQELKYDETRQNLSIFVDEVRPLSFDNGIDYIQVEHGTILNFRCNDIFKFKLEGVTSTRCVDGEWTEDVPECLPTAAISNANSTQEELEFPPTLDFLVEKGEYGISETGELVVSPGSNLYLYCLFERHQGNPQWSWTTEREYGRVWVLKDNEWRYELMLYGARDEDSGVFTCTTPREKKNSIAIKVKDVTCGKIEGEEDDQRVTSEYQNRLHSRAKFACMEGYMVQGSEEIRCLASGKWSDRAPFCKRIMCPPIVASSYVEMSSQERMYGTRVVFSCPGGQRIVGASSITCLRNETWSDMPPNCEVVRCEAPLPPPNGRVIYSGRFLPAGEIVTFACNAGHILIGHSQTMCQYNGTWSRSAPRCKPACEFPGKPSHGRLLPRKFHYDVGESVQVHCNQGYRVLKAPKLTCLDNGLWSSQMPHCRRKLSPHKKKQHQIKAATSTTSYPGEKRTTT</sequence>
<evidence type="ECO:0000313" key="9">
    <source>
        <dbReference type="Proteomes" id="UP000594260"/>
    </source>
</evidence>
<dbReference type="PROSITE" id="PS50923">
    <property type="entry name" value="SUSHI"/>
    <property type="match status" value="4"/>
</dbReference>
<dbReference type="FunCoup" id="A0A7M7J6J1">
    <property type="interactions" value="13"/>
</dbReference>
<dbReference type="PANTHER" id="PTHR45656">
    <property type="entry name" value="PROTEIN CBR-CLEC-78"/>
    <property type="match status" value="1"/>
</dbReference>
<dbReference type="Pfam" id="PF00084">
    <property type="entry name" value="Sushi"/>
    <property type="match status" value="4"/>
</dbReference>
<feature type="domain" description="Ig-like" evidence="6">
    <location>
        <begin position="208"/>
        <end position="306"/>
    </location>
</feature>
<feature type="domain" description="Sushi" evidence="7">
    <location>
        <begin position="483"/>
        <end position="541"/>
    </location>
</feature>
<feature type="compositionally biased region" description="Basic residues" evidence="5">
    <location>
        <begin position="539"/>
        <end position="552"/>
    </location>
</feature>
<evidence type="ECO:0000256" key="4">
    <source>
        <dbReference type="PROSITE-ProRule" id="PRU00302"/>
    </source>
</evidence>
<dbReference type="OMA" id="KAKFACM"/>
<dbReference type="OrthoDB" id="10026788at2759"/>
<evidence type="ECO:0000256" key="5">
    <source>
        <dbReference type="SAM" id="MobiDB-lite"/>
    </source>
</evidence>
<evidence type="ECO:0008006" key="10">
    <source>
        <dbReference type="Google" id="ProtNLM"/>
    </source>
</evidence>
<dbReference type="KEGG" id="vde:111243031"/>
<evidence type="ECO:0000259" key="7">
    <source>
        <dbReference type="PROSITE" id="PS50923"/>
    </source>
</evidence>
<evidence type="ECO:0000256" key="1">
    <source>
        <dbReference type="ARBA" id="ARBA00022729"/>
    </source>
</evidence>
<dbReference type="SMART" id="SM00032">
    <property type="entry name" value="CCP"/>
    <property type="match status" value="5"/>
</dbReference>
<dbReference type="PROSITE" id="PS50835">
    <property type="entry name" value="IG_LIKE"/>
    <property type="match status" value="1"/>
</dbReference>
<feature type="region of interest" description="Disordered" evidence="5">
    <location>
        <begin position="539"/>
        <end position="570"/>
    </location>
</feature>
<accession>A0A7M7J6J1</accession>
<dbReference type="RefSeq" id="XP_022643770.1">
    <property type="nucleotide sequence ID" value="XM_022788035.1"/>
</dbReference>
<evidence type="ECO:0000313" key="8">
    <source>
        <dbReference type="EnsemblMetazoa" id="XP_022643770"/>
    </source>
</evidence>
<feature type="domain" description="Sushi" evidence="7">
    <location>
        <begin position="365"/>
        <end position="422"/>
    </location>
</feature>
<feature type="disulfide bond" evidence="4">
    <location>
        <begin position="453"/>
        <end position="480"/>
    </location>
</feature>
<keyword evidence="9" id="KW-1185">Reference proteome</keyword>
<reference evidence="8" key="1">
    <citation type="submission" date="2021-01" db="UniProtKB">
        <authorList>
            <consortium name="EnsemblMetazoa"/>
        </authorList>
    </citation>
    <scope>IDENTIFICATION</scope>
</reference>
<keyword evidence="4" id="KW-0768">Sushi</keyword>
<dbReference type="CDD" id="cd00033">
    <property type="entry name" value="CCP"/>
    <property type="match status" value="5"/>
</dbReference>
<comment type="caution">
    <text evidence="4">Lacks conserved residue(s) required for the propagation of feature annotation.</text>
</comment>
<dbReference type="SMART" id="SM00409">
    <property type="entry name" value="IG"/>
    <property type="match status" value="1"/>
</dbReference>
<dbReference type="Proteomes" id="UP000594260">
    <property type="component" value="Unplaced"/>
</dbReference>
<dbReference type="CTD" id="35949"/>
<feature type="domain" description="Sushi" evidence="7">
    <location>
        <begin position="305"/>
        <end position="364"/>
    </location>
</feature>
<dbReference type="Gene3D" id="2.10.70.10">
    <property type="entry name" value="Complement Module, domain 1"/>
    <property type="match status" value="5"/>
</dbReference>
<dbReference type="EnsemblMetazoa" id="XM_022788035">
    <property type="protein sequence ID" value="XP_022643770"/>
    <property type="gene ID" value="LOC111243031"/>
</dbReference>
<evidence type="ECO:0000256" key="3">
    <source>
        <dbReference type="ARBA" id="ARBA00023157"/>
    </source>
</evidence>
<dbReference type="InParanoid" id="A0A7M7J6J1"/>
<dbReference type="InterPro" id="IPR036179">
    <property type="entry name" value="Ig-like_dom_sf"/>
</dbReference>
<dbReference type="GeneID" id="111243031"/>
<dbReference type="InterPro" id="IPR051277">
    <property type="entry name" value="SEZ6_CSMD_C4BPB_Regulators"/>
</dbReference>
<dbReference type="InterPro" id="IPR035976">
    <property type="entry name" value="Sushi/SCR/CCP_sf"/>
</dbReference>
<dbReference type="InterPro" id="IPR013783">
    <property type="entry name" value="Ig-like_fold"/>
</dbReference>
<protein>
    <recommendedName>
        <fullName evidence="10">Locomotion-related protein Hikaru genki</fullName>
    </recommendedName>
</protein>
<dbReference type="Gene3D" id="2.60.40.10">
    <property type="entry name" value="Immunoglobulins"/>
    <property type="match status" value="1"/>
</dbReference>
<keyword evidence="3 4" id="KW-1015">Disulfide bond</keyword>
<dbReference type="SUPFAM" id="SSF57535">
    <property type="entry name" value="Complement control module/SCR domain"/>
    <property type="match status" value="5"/>
</dbReference>
<dbReference type="PANTHER" id="PTHR45656:SF4">
    <property type="entry name" value="PROTEIN CBR-CLEC-78"/>
    <property type="match status" value="1"/>
</dbReference>
<keyword evidence="1" id="KW-0732">Signal</keyword>
<feature type="disulfide bond" evidence="4">
    <location>
        <begin position="512"/>
        <end position="539"/>
    </location>
</feature>
<dbReference type="SUPFAM" id="SSF48726">
    <property type="entry name" value="Immunoglobulin"/>
    <property type="match status" value="1"/>
</dbReference>
<evidence type="ECO:0000256" key="2">
    <source>
        <dbReference type="ARBA" id="ARBA00022737"/>
    </source>
</evidence>
<dbReference type="InterPro" id="IPR000436">
    <property type="entry name" value="Sushi_SCR_CCP_dom"/>
</dbReference>
<dbReference type="InterPro" id="IPR007110">
    <property type="entry name" value="Ig-like_dom"/>
</dbReference>
<feature type="domain" description="Sushi" evidence="7">
    <location>
        <begin position="423"/>
        <end position="482"/>
    </location>
</feature>
<keyword evidence="2" id="KW-0677">Repeat</keyword>
<name>A0A7M7J6J1_VARDE</name>
<evidence type="ECO:0000259" key="6">
    <source>
        <dbReference type="PROSITE" id="PS50835"/>
    </source>
</evidence>
<feature type="disulfide bond" evidence="4">
    <location>
        <begin position="393"/>
        <end position="420"/>
    </location>
</feature>
<proteinExistence type="predicted"/>
<dbReference type="AlphaFoldDB" id="A0A7M7J6J1"/>
<organism evidence="8 9">
    <name type="scientific">Varroa destructor</name>
    <name type="common">Honeybee mite</name>
    <dbReference type="NCBI Taxonomy" id="109461"/>
    <lineage>
        <taxon>Eukaryota</taxon>
        <taxon>Metazoa</taxon>
        <taxon>Ecdysozoa</taxon>
        <taxon>Arthropoda</taxon>
        <taxon>Chelicerata</taxon>
        <taxon>Arachnida</taxon>
        <taxon>Acari</taxon>
        <taxon>Parasitiformes</taxon>
        <taxon>Mesostigmata</taxon>
        <taxon>Gamasina</taxon>
        <taxon>Dermanyssoidea</taxon>
        <taxon>Varroidae</taxon>
        <taxon>Varroa</taxon>
    </lineage>
</organism>
<dbReference type="InterPro" id="IPR003599">
    <property type="entry name" value="Ig_sub"/>
</dbReference>
<feature type="disulfide bond" evidence="4">
    <location>
        <begin position="335"/>
        <end position="362"/>
    </location>
</feature>